<reference evidence="1 2" key="1">
    <citation type="submission" date="2024-04" db="EMBL/GenBank/DDBJ databases">
        <authorList>
            <person name="Fracassetti M."/>
        </authorList>
    </citation>
    <scope>NUCLEOTIDE SEQUENCE [LARGE SCALE GENOMIC DNA]</scope>
</reference>
<accession>A0AAV2EWJ0</accession>
<dbReference type="EMBL" id="OZ034818">
    <property type="protein sequence ID" value="CAL1390408.1"/>
    <property type="molecule type" value="Genomic_DNA"/>
</dbReference>
<evidence type="ECO:0008006" key="3">
    <source>
        <dbReference type="Google" id="ProtNLM"/>
    </source>
</evidence>
<dbReference type="Proteomes" id="UP001497516">
    <property type="component" value="Chromosome 5"/>
</dbReference>
<evidence type="ECO:0000313" key="2">
    <source>
        <dbReference type="Proteomes" id="UP001497516"/>
    </source>
</evidence>
<name>A0AAV2EWJ0_9ROSI</name>
<sequence length="90" mass="9823">MENQPAKKLQENNNHEVMKNKQPMALLLLGLPSLSISVIFESGGGRFGGVRCGGRLPPTRGDGLRRKKRFVTAMVVSSKSSSLPEFDSTH</sequence>
<evidence type="ECO:0000313" key="1">
    <source>
        <dbReference type="EMBL" id="CAL1390408.1"/>
    </source>
</evidence>
<keyword evidence="2" id="KW-1185">Reference proteome</keyword>
<proteinExistence type="predicted"/>
<protein>
    <recommendedName>
        <fullName evidence="3">Transmembrane protein</fullName>
    </recommendedName>
</protein>
<dbReference type="AlphaFoldDB" id="A0AAV2EWJ0"/>
<gene>
    <name evidence="1" type="ORF">LTRI10_LOCUS31196</name>
</gene>
<organism evidence="1 2">
    <name type="scientific">Linum trigynum</name>
    <dbReference type="NCBI Taxonomy" id="586398"/>
    <lineage>
        <taxon>Eukaryota</taxon>
        <taxon>Viridiplantae</taxon>
        <taxon>Streptophyta</taxon>
        <taxon>Embryophyta</taxon>
        <taxon>Tracheophyta</taxon>
        <taxon>Spermatophyta</taxon>
        <taxon>Magnoliopsida</taxon>
        <taxon>eudicotyledons</taxon>
        <taxon>Gunneridae</taxon>
        <taxon>Pentapetalae</taxon>
        <taxon>rosids</taxon>
        <taxon>fabids</taxon>
        <taxon>Malpighiales</taxon>
        <taxon>Linaceae</taxon>
        <taxon>Linum</taxon>
    </lineage>
</organism>